<evidence type="ECO:0000313" key="5">
    <source>
        <dbReference type="Proteomes" id="UP000663722"/>
    </source>
</evidence>
<sequence length="263" mass="30777">MKLSVIITTYNRPDMLRKVLEGLCHQTRPAYEVIIADDGSGPETLEVVRRFMDDALLPIYHVWQEDLGFRSSEIRNKAIRKSSGEYIIMLDGDCIPEKHFIEDHLCLAEKGFFFQGKRILVSRKLTHIFSYKDTDSKMRLLKHFVSGNISNSHHLVRLPFLPPYSLTRLNGIRGCNMGFFREDIFAINGYNQAFVGWGREDSELAVRFYKYGLKRKEHPFMAVCFHLWHEENNRKRLDKNDQLLKKAIDSDQHKCLNGLLQIR</sequence>
<dbReference type="EMBL" id="CP061800">
    <property type="protein sequence ID" value="QTA84352.1"/>
    <property type="molecule type" value="Genomic_DNA"/>
</dbReference>
<dbReference type="AlphaFoldDB" id="A0A975BF33"/>
<dbReference type="GO" id="GO:0016740">
    <property type="term" value="F:transferase activity"/>
    <property type="evidence" value="ECO:0007669"/>
    <property type="project" value="UniProtKB-KW"/>
</dbReference>
<dbReference type="KEGG" id="dmm:dnm_003460"/>
<proteinExistence type="predicted"/>
<evidence type="ECO:0000313" key="4">
    <source>
        <dbReference type="EMBL" id="QTA84352.1"/>
    </source>
</evidence>
<accession>A0A975BF33</accession>
<keyword evidence="5" id="KW-1185">Reference proteome</keyword>
<feature type="domain" description="Glycosyltransferase 2-like" evidence="2">
    <location>
        <begin position="4"/>
        <end position="133"/>
    </location>
</feature>
<dbReference type="Proteomes" id="UP000663722">
    <property type="component" value="Chromosome"/>
</dbReference>
<dbReference type="PANTHER" id="PTHR43685:SF3">
    <property type="entry name" value="SLR2126 PROTEIN"/>
    <property type="match status" value="1"/>
</dbReference>
<dbReference type="Gene3D" id="3.90.550.10">
    <property type="entry name" value="Spore Coat Polysaccharide Biosynthesis Protein SpsA, Chain A"/>
    <property type="match status" value="1"/>
</dbReference>
<dbReference type="Pfam" id="PF00535">
    <property type="entry name" value="Glycos_transf_2"/>
    <property type="match status" value="1"/>
</dbReference>
<organism evidence="4 5">
    <name type="scientific">Desulfonema magnum</name>
    <dbReference type="NCBI Taxonomy" id="45655"/>
    <lineage>
        <taxon>Bacteria</taxon>
        <taxon>Pseudomonadati</taxon>
        <taxon>Thermodesulfobacteriota</taxon>
        <taxon>Desulfobacteria</taxon>
        <taxon>Desulfobacterales</taxon>
        <taxon>Desulfococcaceae</taxon>
        <taxon>Desulfonema</taxon>
    </lineage>
</organism>
<keyword evidence="1 4" id="KW-0808">Transferase</keyword>
<dbReference type="Pfam" id="PF02709">
    <property type="entry name" value="Glyco_transf_7C"/>
    <property type="match status" value="1"/>
</dbReference>
<dbReference type="CDD" id="cd06420">
    <property type="entry name" value="GT2_Chondriotin_Pol_N"/>
    <property type="match status" value="1"/>
</dbReference>
<dbReference type="RefSeq" id="WP_207680879.1">
    <property type="nucleotide sequence ID" value="NZ_CP061800.1"/>
</dbReference>
<evidence type="ECO:0000259" key="3">
    <source>
        <dbReference type="Pfam" id="PF02709"/>
    </source>
</evidence>
<dbReference type="InterPro" id="IPR029044">
    <property type="entry name" value="Nucleotide-diphossugar_trans"/>
</dbReference>
<dbReference type="SUPFAM" id="SSF53448">
    <property type="entry name" value="Nucleotide-diphospho-sugar transferases"/>
    <property type="match status" value="1"/>
</dbReference>
<dbReference type="InterPro" id="IPR050834">
    <property type="entry name" value="Glycosyltransf_2"/>
</dbReference>
<protein>
    <submittedName>
        <fullName evidence="4">Glycosyl transferase, family II</fullName>
    </submittedName>
</protein>
<name>A0A975BF33_9BACT</name>
<dbReference type="PANTHER" id="PTHR43685">
    <property type="entry name" value="GLYCOSYLTRANSFERASE"/>
    <property type="match status" value="1"/>
</dbReference>
<evidence type="ECO:0000259" key="2">
    <source>
        <dbReference type="Pfam" id="PF00535"/>
    </source>
</evidence>
<dbReference type="InterPro" id="IPR001173">
    <property type="entry name" value="Glyco_trans_2-like"/>
</dbReference>
<gene>
    <name evidence="4" type="ORF">dnm_003460</name>
</gene>
<evidence type="ECO:0000256" key="1">
    <source>
        <dbReference type="ARBA" id="ARBA00022679"/>
    </source>
</evidence>
<reference evidence="4" key="1">
    <citation type="journal article" date="2021" name="Microb. Physiol.">
        <title>Proteogenomic Insights into the Physiology of Marine, Sulfate-Reducing, Filamentous Desulfonema limicola and Desulfonema magnum.</title>
        <authorList>
            <person name="Schnaars V."/>
            <person name="Wohlbrand L."/>
            <person name="Scheve S."/>
            <person name="Hinrichs C."/>
            <person name="Reinhardt R."/>
            <person name="Rabus R."/>
        </authorList>
    </citation>
    <scope>NUCLEOTIDE SEQUENCE</scope>
    <source>
        <strain evidence="4">4be13</strain>
    </source>
</reference>
<dbReference type="InterPro" id="IPR027791">
    <property type="entry name" value="Galactosyl_T_C"/>
</dbReference>
<feature type="domain" description="Galactosyltransferase C-terminal" evidence="3">
    <location>
        <begin position="169"/>
        <end position="227"/>
    </location>
</feature>